<dbReference type="EMBL" id="BPVZ01000037">
    <property type="protein sequence ID" value="GKV12788.1"/>
    <property type="molecule type" value="Genomic_DNA"/>
</dbReference>
<comment type="caution">
    <text evidence="1">The sequence shown here is derived from an EMBL/GenBank/DDBJ whole genome shotgun (WGS) entry which is preliminary data.</text>
</comment>
<protein>
    <submittedName>
        <fullName evidence="1">Uncharacterized protein</fullName>
    </submittedName>
</protein>
<gene>
    <name evidence="1" type="ORF">SLEP1_g23893</name>
</gene>
<keyword evidence="2" id="KW-1185">Reference proteome</keyword>
<evidence type="ECO:0000313" key="1">
    <source>
        <dbReference type="EMBL" id="GKV12788.1"/>
    </source>
</evidence>
<accession>A0AAV5JDU5</accession>
<sequence>MNVSPRCILKYVYLIFTERLDKNPCMEIEYWALDVFMKNDILR</sequence>
<dbReference type="Proteomes" id="UP001054252">
    <property type="component" value="Unassembled WGS sequence"/>
</dbReference>
<reference evidence="1 2" key="1">
    <citation type="journal article" date="2021" name="Commun. Biol.">
        <title>The genome of Shorea leprosula (Dipterocarpaceae) highlights the ecological relevance of drought in aseasonal tropical rainforests.</title>
        <authorList>
            <person name="Ng K.K.S."/>
            <person name="Kobayashi M.J."/>
            <person name="Fawcett J.A."/>
            <person name="Hatakeyama M."/>
            <person name="Paape T."/>
            <person name="Ng C.H."/>
            <person name="Ang C.C."/>
            <person name="Tnah L.H."/>
            <person name="Lee C.T."/>
            <person name="Nishiyama T."/>
            <person name="Sese J."/>
            <person name="O'Brien M.J."/>
            <person name="Copetti D."/>
            <person name="Mohd Noor M.I."/>
            <person name="Ong R.C."/>
            <person name="Putra M."/>
            <person name="Sireger I.Z."/>
            <person name="Indrioko S."/>
            <person name="Kosugi Y."/>
            <person name="Izuno A."/>
            <person name="Isagi Y."/>
            <person name="Lee S.L."/>
            <person name="Shimizu K.K."/>
        </authorList>
    </citation>
    <scope>NUCLEOTIDE SEQUENCE [LARGE SCALE GENOMIC DNA]</scope>
    <source>
        <strain evidence="1">214</strain>
    </source>
</reference>
<organism evidence="1 2">
    <name type="scientific">Rubroshorea leprosula</name>
    <dbReference type="NCBI Taxonomy" id="152421"/>
    <lineage>
        <taxon>Eukaryota</taxon>
        <taxon>Viridiplantae</taxon>
        <taxon>Streptophyta</taxon>
        <taxon>Embryophyta</taxon>
        <taxon>Tracheophyta</taxon>
        <taxon>Spermatophyta</taxon>
        <taxon>Magnoliopsida</taxon>
        <taxon>eudicotyledons</taxon>
        <taxon>Gunneridae</taxon>
        <taxon>Pentapetalae</taxon>
        <taxon>rosids</taxon>
        <taxon>malvids</taxon>
        <taxon>Malvales</taxon>
        <taxon>Dipterocarpaceae</taxon>
        <taxon>Rubroshorea</taxon>
    </lineage>
</organism>
<evidence type="ECO:0000313" key="2">
    <source>
        <dbReference type="Proteomes" id="UP001054252"/>
    </source>
</evidence>
<proteinExistence type="predicted"/>
<name>A0AAV5JDU5_9ROSI</name>
<dbReference type="AlphaFoldDB" id="A0AAV5JDU5"/>